<dbReference type="PANTHER" id="PTHR13763:SF0">
    <property type="entry name" value="BREAST CANCER TYPE 1 SUSCEPTIBILITY PROTEIN"/>
    <property type="match status" value="1"/>
</dbReference>
<dbReference type="Gene3D" id="3.40.50.10190">
    <property type="entry name" value="BRCT domain"/>
    <property type="match status" value="2"/>
</dbReference>
<gene>
    <name evidence="14" type="ORF">CFOL_v3_19887</name>
</gene>
<evidence type="ECO:0000256" key="7">
    <source>
        <dbReference type="ARBA" id="ARBA00023204"/>
    </source>
</evidence>
<keyword evidence="5 9" id="KW-0863">Zinc-finger</keyword>
<evidence type="ECO:0000256" key="10">
    <source>
        <dbReference type="SAM" id="MobiDB-lite"/>
    </source>
</evidence>
<comment type="caution">
    <text evidence="14">The sequence shown here is derived from an EMBL/GenBank/DDBJ whole genome shotgun (WGS) entry which is preliminary data.</text>
</comment>
<feature type="compositionally biased region" description="Basic and acidic residues" evidence="10">
    <location>
        <begin position="220"/>
        <end position="229"/>
    </location>
</feature>
<evidence type="ECO:0000256" key="8">
    <source>
        <dbReference type="ARBA" id="ARBA00023242"/>
    </source>
</evidence>
<dbReference type="InterPro" id="IPR036420">
    <property type="entry name" value="BRCT_dom_sf"/>
</dbReference>
<dbReference type="FunFam" id="3.30.40.10:FF:000352">
    <property type="entry name" value="Breast cancer associated RING 1"/>
    <property type="match status" value="1"/>
</dbReference>
<reference evidence="14" key="1">
    <citation type="journal article" date="2017" name="Nat. Ecol. Evol.">
        <title>Genome of the pitcher plant Cephalotus reveals genetic changes associated with carnivory.</title>
        <authorList>
            <person name="Fukushima K."/>
            <person name="Fang X."/>
            <person name="Alvarez-Ponce D."/>
            <person name="Cai H."/>
            <person name="Carretero-Paulet L."/>
            <person name="Chen C."/>
            <person name="Chang T."/>
            <person name="Farr K.M."/>
            <person name="Fujita T."/>
            <person name="Hiwatashi Y."/>
            <person name="Hoshi Y."/>
            <person name="Imai T."/>
            <person name="Kasahara M."/>
            <person name="Librado P."/>
            <person name="Mao L."/>
            <person name="Mori H."/>
            <person name="Nishiyama T."/>
            <person name="Nozawa M."/>
            <person name="Palfalvi G."/>
            <person name="Pollard S.T."/>
            <person name="Rozas J."/>
            <person name="Sanchez-Gracia A."/>
            <person name="Sankoff D."/>
            <person name="Shibata T.F."/>
            <person name="Shigenobu S."/>
            <person name="Sumikawa N."/>
            <person name="Uzawa T."/>
            <person name="Xie M."/>
            <person name="Zheng C."/>
            <person name="Pollock D.D."/>
            <person name="Albert V.A."/>
            <person name="Li S."/>
            <person name="Hasebe M."/>
        </authorList>
    </citation>
    <scope>NUCLEOTIDE SEQUENCE</scope>
    <source>
        <strain evidence="14">St1</strain>
    </source>
</reference>
<keyword evidence="7" id="KW-0234">DNA repair</keyword>
<evidence type="ECO:0000259" key="12">
    <source>
        <dbReference type="PROSITE" id="PS50172"/>
    </source>
</evidence>
<accession>A0A1Q3C8P1</accession>
<feature type="domain" description="RING-type" evidence="11">
    <location>
        <begin position="16"/>
        <end position="54"/>
    </location>
</feature>
<evidence type="ECO:0000256" key="3">
    <source>
        <dbReference type="ARBA" id="ARBA00022737"/>
    </source>
</evidence>
<dbReference type="PROSITE" id="PS51805">
    <property type="entry name" value="EPHD"/>
    <property type="match status" value="1"/>
</dbReference>
<evidence type="ECO:0000256" key="1">
    <source>
        <dbReference type="ARBA" id="ARBA00004123"/>
    </source>
</evidence>
<dbReference type="InterPro" id="IPR017907">
    <property type="entry name" value="Znf_RING_CS"/>
</dbReference>
<evidence type="ECO:0000256" key="5">
    <source>
        <dbReference type="ARBA" id="ARBA00022771"/>
    </source>
</evidence>
<feature type="region of interest" description="Disordered" evidence="10">
    <location>
        <begin position="120"/>
        <end position="141"/>
    </location>
</feature>
<keyword evidence="3" id="KW-0677">Repeat</keyword>
<feature type="region of interest" description="Disordered" evidence="10">
    <location>
        <begin position="220"/>
        <end position="239"/>
    </location>
</feature>
<evidence type="ECO:0000256" key="9">
    <source>
        <dbReference type="PROSITE-ProRule" id="PRU00175"/>
    </source>
</evidence>
<dbReference type="EMBL" id="BDDD01001486">
    <property type="protein sequence ID" value="GAV76413.1"/>
    <property type="molecule type" value="Genomic_DNA"/>
</dbReference>
<name>A0A1Q3C8P1_CEPFO</name>
<keyword evidence="4" id="KW-0227">DNA damage</keyword>
<protein>
    <submittedName>
        <fullName evidence="14">BRCT domain-containing protein/zf-HC5HC2H domain-containing protein/zf-C3HC4_2 domain-containing protein</fullName>
    </submittedName>
</protein>
<keyword evidence="2" id="KW-0479">Metal-binding</keyword>
<evidence type="ECO:0000256" key="2">
    <source>
        <dbReference type="ARBA" id="ARBA00022723"/>
    </source>
</evidence>
<dbReference type="GO" id="GO:0045944">
    <property type="term" value="P:positive regulation of transcription by RNA polymerase II"/>
    <property type="evidence" value="ECO:0007669"/>
    <property type="project" value="TreeGrafter"/>
</dbReference>
<evidence type="ECO:0000313" key="15">
    <source>
        <dbReference type="Proteomes" id="UP000187406"/>
    </source>
</evidence>
<dbReference type="SUPFAM" id="SSF52113">
    <property type="entry name" value="BRCT domain"/>
    <property type="match status" value="2"/>
</dbReference>
<dbReference type="PROSITE" id="PS50172">
    <property type="entry name" value="BRCT"/>
    <property type="match status" value="2"/>
</dbReference>
<feature type="region of interest" description="Disordered" evidence="10">
    <location>
        <begin position="309"/>
        <end position="365"/>
    </location>
</feature>
<dbReference type="PROSITE" id="PS00518">
    <property type="entry name" value="ZF_RING_1"/>
    <property type="match status" value="1"/>
</dbReference>
<keyword evidence="8" id="KW-0539">Nucleus</keyword>
<dbReference type="FunFam" id="3.30.40.10:FF:000310">
    <property type="entry name" value="Breast cancer associated RING 1"/>
    <property type="match status" value="1"/>
</dbReference>
<dbReference type="CDD" id="cd17734">
    <property type="entry name" value="BRCT_Bard1_rpt1"/>
    <property type="match status" value="1"/>
</dbReference>
<dbReference type="GO" id="GO:0005634">
    <property type="term" value="C:nucleus"/>
    <property type="evidence" value="ECO:0007669"/>
    <property type="project" value="UniProtKB-SubCell"/>
</dbReference>
<feature type="domain" description="BRCT" evidence="12">
    <location>
        <begin position="810"/>
        <end position="885"/>
    </location>
</feature>
<dbReference type="GO" id="GO:0008270">
    <property type="term" value="F:zinc ion binding"/>
    <property type="evidence" value="ECO:0007669"/>
    <property type="project" value="UniProtKB-KW"/>
</dbReference>
<feature type="domain" description="PHD-type" evidence="13">
    <location>
        <begin position="628"/>
        <end position="748"/>
    </location>
</feature>
<dbReference type="FunCoup" id="A0A1Q3C8P1">
    <property type="interactions" value="356"/>
</dbReference>
<dbReference type="InterPro" id="IPR034732">
    <property type="entry name" value="EPHD"/>
</dbReference>
<dbReference type="InterPro" id="IPR001357">
    <property type="entry name" value="BRCT_dom"/>
</dbReference>
<dbReference type="InterPro" id="IPR013083">
    <property type="entry name" value="Znf_RING/FYVE/PHD"/>
</dbReference>
<organism evidence="14 15">
    <name type="scientific">Cephalotus follicularis</name>
    <name type="common">Albany pitcher plant</name>
    <dbReference type="NCBI Taxonomy" id="3775"/>
    <lineage>
        <taxon>Eukaryota</taxon>
        <taxon>Viridiplantae</taxon>
        <taxon>Streptophyta</taxon>
        <taxon>Embryophyta</taxon>
        <taxon>Tracheophyta</taxon>
        <taxon>Spermatophyta</taxon>
        <taxon>Magnoliopsida</taxon>
        <taxon>eudicotyledons</taxon>
        <taxon>Gunneridae</taxon>
        <taxon>Pentapetalae</taxon>
        <taxon>rosids</taxon>
        <taxon>fabids</taxon>
        <taxon>Oxalidales</taxon>
        <taxon>Cephalotaceae</taxon>
        <taxon>Cephalotus</taxon>
    </lineage>
</organism>
<dbReference type="Pfam" id="PF13771">
    <property type="entry name" value="zf-HC5HC2H"/>
    <property type="match status" value="1"/>
</dbReference>
<evidence type="ECO:0000256" key="6">
    <source>
        <dbReference type="ARBA" id="ARBA00022833"/>
    </source>
</evidence>
<dbReference type="Pfam" id="PF13923">
    <property type="entry name" value="zf-C3HC4_2"/>
    <property type="match status" value="1"/>
</dbReference>
<dbReference type="SMART" id="SM00184">
    <property type="entry name" value="RING"/>
    <property type="match status" value="1"/>
</dbReference>
<dbReference type="GO" id="GO:0004842">
    <property type="term" value="F:ubiquitin-protein transferase activity"/>
    <property type="evidence" value="ECO:0007669"/>
    <property type="project" value="TreeGrafter"/>
</dbReference>
<evidence type="ECO:0000259" key="13">
    <source>
        <dbReference type="PROSITE" id="PS51805"/>
    </source>
</evidence>
<evidence type="ECO:0000259" key="11">
    <source>
        <dbReference type="PROSITE" id="PS50089"/>
    </source>
</evidence>
<dbReference type="FunFam" id="3.40.50.10190:FF:000006">
    <property type="entry name" value="Breast cancer type 1 susceptibility protein homolog"/>
    <property type="match status" value="1"/>
</dbReference>
<sequence>MGDPNHLEKMGRELKCPICLSLLNSAVSLTCNHVFCNECILKSMKSDSTCPVCKVPYRPREVRAAPHMDNLVSIYKSMEIASGINIFVTQNAPPSTKSLAEEEKQVEGDLSYNGKICQDRAENNGASNRKRSMKTTNSKLETSCHLSAKPTFPTKKRVQVPLYPFSETPTRNTNSGDESIENNKDQFKTISVVSKENVIPTEKGQLILSPFFWLRGEEDAEKSSQHTDEDQIVYTTPPNVPCFSDIKDSDDEGPSSMVEVNDKPNIEDFFDSEMFEWTQRACSPELLSTPVKAQVEEIEEAQERKLEEVLQGTNTNEEPRTESTKCMDISHGSGTAYDTPSISSPTSRNSNHQIGSGNSKKRCRKPMRIAQKCAKRNADKTSEIQDDSKEEFVNFVEKQSNNSNGNSLNLVTRSMSKRTGFGGAPEPKSENDLFSVRPENREGYRSMVNMPVVLGTKQKGGEDLNLKKNKKECRINALLRDRDLGSKKPRLDSSKINVLEEISTNQKKTNNVIATVSTLSVPLDNDKNASNFKEIACNHGNKPAPSLKCNQETRCRKKMKVSFSGLLEDALVDDNQESNGNVSAKKTQPIKQVQGRAEFRVLDDQATLEKLSLRNGVTLRKCDTLPPKFQCAFCHSAEDSEVSGEMMHYYNGRSVASDYDGGSKAIHAHRGCTEWSPNVYFEDDIAINLEIELVRSRRIKCCCCGLKGAALGCYEKSCRKSFHVPCAKLTPQCRWDNDNFVMLCPLHSSSKLPNENSESQERRKRCMPRGQTVTNCNQLEKHDTTASWHWKSFGSPNKLVLCCSALTAGEREIVSEFTRLSGITVLKKWNSSVTHVIASIDENKACRRTLKVLMGILEGKWILNIEWVKASMQAMEPVDEEQYEITIDIHGIRGGPHLGRQRLQKKEPKLFEGLKFFLMGDFEPSYKGYLQDLVIAAGGSILQRKPTLRDQRALISGSTTSSTFVIYSLEVPDKCDPSKKNMIFDRRQCDAEAMASSTGAKAVSNSWVLNSIAACKLQSFAK</sequence>
<dbReference type="PANTHER" id="PTHR13763">
    <property type="entry name" value="BREAST CANCER TYPE 1 SUSCEPTIBILITY PROTEIN BRCA1"/>
    <property type="match status" value="1"/>
</dbReference>
<evidence type="ECO:0000313" key="14">
    <source>
        <dbReference type="EMBL" id="GAV76413.1"/>
    </source>
</evidence>
<dbReference type="Pfam" id="PF00533">
    <property type="entry name" value="BRCT"/>
    <property type="match status" value="1"/>
</dbReference>
<dbReference type="InParanoid" id="A0A1Q3C8P1"/>
<feature type="domain" description="BRCT" evidence="12">
    <location>
        <begin position="906"/>
        <end position="1022"/>
    </location>
</feature>
<dbReference type="Gene3D" id="3.30.40.10">
    <property type="entry name" value="Zinc/RING finger domain, C3HC4 (zinc finger)"/>
    <property type="match status" value="2"/>
</dbReference>
<dbReference type="Proteomes" id="UP000187406">
    <property type="component" value="Unassembled WGS sequence"/>
</dbReference>
<keyword evidence="15" id="KW-1185">Reference proteome</keyword>
<dbReference type="CDD" id="cd15571">
    <property type="entry name" value="ePHD"/>
    <property type="match status" value="1"/>
</dbReference>
<dbReference type="AlphaFoldDB" id="A0A1Q3C8P1"/>
<evidence type="ECO:0000256" key="4">
    <source>
        <dbReference type="ARBA" id="ARBA00022763"/>
    </source>
</evidence>
<dbReference type="OrthoDB" id="2384350at2759"/>
<dbReference type="PIRSF" id="PIRSF001734">
    <property type="entry name" value="BRCA1"/>
    <property type="match status" value="1"/>
</dbReference>
<dbReference type="PROSITE" id="PS50089">
    <property type="entry name" value="ZF_RING_2"/>
    <property type="match status" value="1"/>
</dbReference>
<dbReference type="Pfam" id="PF16589">
    <property type="entry name" value="BRCT_2"/>
    <property type="match status" value="1"/>
</dbReference>
<dbReference type="SMART" id="SM00292">
    <property type="entry name" value="BRCT"/>
    <property type="match status" value="2"/>
</dbReference>
<dbReference type="InterPro" id="IPR001841">
    <property type="entry name" value="Znf_RING"/>
</dbReference>
<dbReference type="STRING" id="3775.A0A1Q3C8P1"/>
<dbReference type="InterPro" id="IPR031099">
    <property type="entry name" value="BRCA1-associated"/>
</dbReference>
<keyword evidence="6" id="KW-0862">Zinc</keyword>
<dbReference type="GO" id="GO:0000724">
    <property type="term" value="P:double-strand break repair via homologous recombination"/>
    <property type="evidence" value="ECO:0007669"/>
    <property type="project" value="TreeGrafter"/>
</dbReference>
<feature type="compositionally biased region" description="Polar residues" evidence="10">
    <location>
        <begin position="332"/>
        <end position="358"/>
    </location>
</feature>
<comment type="subcellular location">
    <subcellularLocation>
        <location evidence="1">Nucleus</location>
    </subcellularLocation>
</comment>
<dbReference type="SUPFAM" id="SSF57850">
    <property type="entry name" value="RING/U-box"/>
    <property type="match status" value="1"/>
</dbReference>
<proteinExistence type="predicted"/>